<accession>A0A1Q8X3K3</accession>
<feature type="transmembrane region" description="Helical" evidence="1">
    <location>
        <begin position="98"/>
        <end position="122"/>
    </location>
</feature>
<dbReference type="InterPro" id="IPR008523">
    <property type="entry name" value="DUF805"/>
</dbReference>
<protein>
    <submittedName>
        <fullName evidence="2">DUF805 domain-containing protein</fullName>
    </submittedName>
</protein>
<dbReference type="EMBL" id="MSKW01000024">
    <property type="protein sequence ID" value="OLO74917.1"/>
    <property type="molecule type" value="Genomic_DNA"/>
</dbReference>
<comment type="caution">
    <text evidence="2">The sequence shown here is derived from an EMBL/GenBank/DDBJ whole genome shotgun (WGS) entry which is preliminary data.</text>
</comment>
<dbReference type="Pfam" id="PF05656">
    <property type="entry name" value="DUF805"/>
    <property type="match status" value="1"/>
</dbReference>
<feature type="transmembrane region" description="Helical" evidence="1">
    <location>
        <begin position="62"/>
        <end position="86"/>
    </location>
</feature>
<dbReference type="RefSeq" id="WP_075415350.1">
    <property type="nucleotide sequence ID" value="NZ_MSKW01000024.1"/>
</dbReference>
<gene>
    <name evidence="2" type="ORF">BKH15_11110</name>
</gene>
<organism evidence="2 3">
    <name type="scientific">Actinomyces oris</name>
    <dbReference type="NCBI Taxonomy" id="544580"/>
    <lineage>
        <taxon>Bacteria</taxon>
        <taxon>Bacillati</taxon>
        <taxon>Actinomycetota</taxon>
        <taxon>Actinomycetes</taxon>
        <taxon>Actinomycetales</taxon>
        <taxon>Actinomycetaceae</taxon>
        <taxon>Actinomyces</taxon>
    </lineage>
</organism>
<keyword evidence="1" id="KW-1133">Transmembrane helix</keyword>
<keyword evidence="1" id="KW-0812">Transmembrane</keyword>
<dbReference type="Proteomes" id="UP000186769">
    <property type="component" value="Unassembled WGS sequence"/>
</dbReference>
<dbReference type="GO" id="GO:0005886">
    <property type="term" value="C:plasma membrane"/>
    <property type="evidence" value="ECO:0007669"/>
    <property type="project" value="TreeGrafter"/>
</dbReference>
<evidence type="ECO:0000256" key="1">
    <source>
        <dbReference type="SAM" id="Phobius"/>
    </source>
</evidence>
<evidence type="ECO:0000313" key="3">
    <source>
        <dbReference type="Proteomes" id="UP000186769"/>
    </source>
</evidence>
<keyword evidence="1" id="KW-0472">Membrane</keyword>
<dbReference type="PANTHER" id="PTHR34980:SF2">
    <property type="entry name" value="INNER MEMBRANE PROTEIN YHAH-RELATED"/>
    <property type="match status" value="1"/>
</dbReference>
<dbReference type="AlphaFoldDB" id="A0A1Q8X3K3"/>
<evidence type="ECO:0000313" key="2">
    <source>
        <dbReference type="EMBL" id="OLO74917.1"/>
    </source>
</evidence>
<proteinExistence type="predicted"/>
<reference evidence="2 3" key="1">
    <citation type="submission" date="2016-12" db="EMBL/GenBank/DDBJ databases">
        <title>Genomic comparison of strains in the 'Actinomyces naeslundii' group.</title>
        <authorList>
            <person name="Mughal S.R."/>
            <person name="Do T."/>
            <person name="Gilbert S.C."/>
            <person name="Witherden E.A."/>
            <person name="Didelot X."/>
            <person name="Beighton D."/>
        </authorList>
    </citation>
    <scope>NUCLEOTIDE SEQUENCE [LARGE SCALE GENOMIC DNA]</scope>
    <source>
        <strain evidence="2 3">G53E</strain>
    </source>
</reference>
<sequence length="165" mass="18441">MSYGTGPAPDGDQAPYGDPNQFGPMSLAPDVTPLPRARLGEAVKRFFQRYAQFSGYASQSEFWWPFLLFQIVIPSAFYTIIVIIMIPESFVHSGKTPPALIITCGAFLLYILAMIIPALAVTARRLHDTGKSELFLLFYFIGLGIVPLIMCCMPSRPDRYRPEWG</sequence>
<dbReference type="PANTHER" id="PTHR34980">
    <property type="entry name" value="INNER MEMBRANE PROTEIN-RELATED-RELATED"/>
    <property type="match status" value="1"/>
</dbReference>
<feature type="transmembrane region" description="Helical" evidence="1">
    <location>
        <begin position="134"/>
        <end position="153"/>
    </location>
</feature>
<name>A0A1Q8X3K3_9ACTO</name>